<evidence type="ECO:0000256" key="4">
    <source>
        <dbReference type="ARBA" id="ARBA00012982"/>
    </source>
</evidence>
<evidence type="ECO:0000313" key="12">
    <source>
        <dbReference type="Proteomes" id="UP000294830"/>
    </source>
</evidence>
<proteinExistence type="inferred from homology"/>
<dbReference type="EMBL" id="SLWB01000003">
    <property type="protein sequence ID" value="TCN70614.1"/>
    <property type="molecule type" value="Genomic_DNA"/>
</dbReference>
<keyword evidence="6" id="KW-0479">Metal-binding</keyword>
<evidence type="ECO:0000256" key="9">
    <source>
        <dbReference type="ARBA" id="ARBA00031449"/>
    </source>
</evidence>
<protein>
    <recommendedName>
        <fullName evidence="5">6-carboxy-5,6,7,8-tetrahydropterin synthase</fullName>
        <ecNumber evidence="4">4.1.2.50</ecNumber>
    </recommendedName>
    <alternativeName>
        <fullName evidence="9">Queuosine biosynthesis protein QueD</fullName>
    </alternativeName>
</protein>
<sequence>MSHTITKTYKNLKAAHRQWRHAGRCAYVHGENWRIDISFTARELDEQHFVFDFGALRPLRQQIEDLFDHTLLIDSDDPQRSFFEEMHAKGMADVRFMPSAGAEGISEMVFSMANDFIREATNQRVWCSKVTVYEDSKNCATYEPSI</sequence>
<dbReference type="InterPro" id="IPR007115">
    <property type="entry name" value="6-PTP_synth/QueD"/>
</dbReference>
<comment type="catalytic activity">
    <reaction evidence="10">
        <text>7,8-dihydroneopterin 3'-triphosphate + H2O = 6-carboxy-5,6,7,8-tetrahydropterin + triphosphate + acetaldehyde + 2 H(+)</text>
        <dbReference type="Rhea" id="RHEA:27966"/>
        <dbReference type="ChEBI" id="CHEBI:15343"/>
        <dbReference type="ChEBI" id="CHEBI:15377"/>
        <dbReference type="ChEBI" id="CHEBI:15378"/>
        <dbReference type="ChEBI" id="CHEBI:18036"/>
        <dbReference type="ChEBI" id="CHEBI:58462"/>
        <dbReference type="ChEBI" id="CHEBI:61032"/>
        <dbReference type="EC" id="4.1.2.50"/>
    </reaction>
</comment>
<evidence type="ECO:0000256" key="10">
    <source>
        <dbReference type="ARBA" id="ARBA00048807"/>
    </source>
</evidence>
<dbReference type="SUPFAM" id="SSF55620">
    <property type="entry name" value="Tetrahydrobiopterin biosynthesis enzymes-like"/>
    <property type="match status" value="1"/>
</dbReference>
<evidence type="ECO:0000256" key="2">
    <source>
        <dbReference type="ARBA" id="ARBA00005061"/>
    </source>
</evidence>
<dbReference type="Pfam" id="PF01242">
    <property type="entry name" value="PTPS"/>
    <property type="match status" value="1"/>
</dbReference>
<evidence type="ECO:0000256" key="8">
    <source>
        <dbReference type="ARBA" id="ARBA00023239"/>
    </source>
</evidence>
<dbReference type="GO" id="GO:0070497">
    <property type="term" value="F:6-carboxytetrahydropterin synthase activity"/>
    <property type="evidence" value="ECO:0007669"/>
    <property type="project" value="UniProtKB-EC"/>
</dbReference>
<dbReference type="InterPro" id="IPR038418">
    <property type="entry name" value="6-PTP_synth/QueD_sf"/>
</dbReference>
<dbReference type="PANTHER" id="PTHR12589:SF7">
    <property type="entry name" value="6-PYRUVOYL TETRAHYDROBIOPTERIN SYNTHASE"/>
    <property type="match status" value="1"/>
</dbReference>
<organism evidence="11 12">
    <name type="scientific">Acetobacteroides hydrogenigenes</name>
    <dbReference type="NCBI Taxonomy" id="979970"/>
    <lineage>
        <taxon>Bacteria</taxon>
        <taxon>Pseudomonadati</taxon>
        <taxon>Bacteroidota</taxon>
        <taxon>Bacteroidia</taxon>
        <taxon>Bacteroidales</taxon>
        <taxon>Rikenellaceae</taxon>
        <taxon>Acetobacteroides</taxon>
    </lineage>
</organism>
<comment type="similarity">
    <text evidence="3">Belongs to the PTPS family. QueD subfamily.</text>
</comment>
<evidence type="ECO:0000313" key="11">
    <source>
        <dbReference type="EMBL" id="TCN70614.1"/>
    </source>
</evidence>
<dbReference type="OrthoDB" id="9804698at2"/>
<comment type="pathway">
    <text evidence="2">Purine metabolism; 7-cyano-7-deazaguanine biosynthesis.</text>
</comment>
<accession>A0A4R2EUY9</accession>
<evidence type="ECO:0000256" key="6">
    <source>
        <dbReference type="ARBA" id="ARBA00022723"/>
    </source>
</evidence>
<evidence type="ECO:0000256" key="1">
    <source>
        <dbReference type="ARBA" id="ARBA00001947"/>
    </source>
</evidence>
<keyword evidence="12" id="KW-1185">Reference proteome</keyword>
<keyword evidence="7" id="KW-0862">Zinc</keyword>
<gene>
    <name evidence="11" type="ORF">CLV25_103134</name>
</gene>
<dbReference type="PANTHER" id="PTHR12589">
    <property type="entry name" value="PYRUVOYL TETRAHYDROBIOPTERIN SYNTHASE"/>
    <property type="match status" value="1"/>
</dbReference>
<dbReference type="RefSeq" id="WP_131838474.1">
    <property type="nucleotide sequence ID" value="NZ_SLWB01000003.1"/>
</dbReference>
<evidence type="ECO:0000256" key="7">
    <source>
        <dbReference type="ARBA" id="ARBA00022833"/>
    </source>
</evidence>
<comment type="caution">
    <text evidence="11">The sequence shown here is derived from an EMBL/GenBank/DDBJ whole genome shotgun (WGS) entry which is preliminary data.</text>
</comment>
<comment type="cofactor">
    <cofactor evidence="1">
        <name>Zn(2+)</name>
        <dbReference type="ChEBI" id="CHEBI:29105"/>
    </cofactor>
</comment>
<evidence type="ECO:0000256" key="5">
    <source>
        <dbReference type="ARBA" id="ARBA00018141"/>
    </source>
</evidence>
<dbReference type="Gene3D" id="3.30.479.10">
    <property type="entry name" value="6-pyruvoyl tetrahydropterin synthase/QueD"/>
    <property type="match status" value="1"/>
</dbReference>
<dbReference type="AlphaFoldDB" id="A0A4R2EUY9"/>
<name>A0A4R2EUY9_9BACT</name>
<dbReference type="UniPathway" id="UPA00391"/>
<evidence type="ECO:0000256" key="3">
    <source>
        <dbReference type="ARBA" id="ARBA00008900"/>
    </source>
</evidence>
<dbReference type="Proteomes" id="UP000294830">
    <property type="component" value="Unassembled WGS sequence"/>
</dbReference>
<dbReference type="EC" id="4.1.2.50" evidence="4"/>
<keyword evidence="8" id="KW-0456">Lyase</keyword>
<reference evidence="11 12" key="1">
    <citation type="submission" date="2019-03" db="EMBL/GenBank/DDBJ databases">
        <title>Genomic Encyclopedia of Archaeal and Bacterial Type Strains, Phase II (KMG-II): from individual species to whole genera.</title>
        <authorList>
            <person name="Goeker M."/>
        </authorList>
    </citation>
    <scope>NUCLEOTIDE SEQUENCE [LARGE SCALE GENOMIC DNA]</scope>
    <source>
        <strain evidence="11 12">RL-C</strain>
    </source>
</reference>
<dbReference type="GO" id="GO:0046872">
    <property type="term" value="F:metal ion binding"/>
    <property type="evidence" value="ECO:0007669"/>
    <property type="project" value="UniProtKB-KW"/>
</dbReference>